<gene>
    <name evidence="2" type="ORF">PAECIP111802_00095</name>
</gene>
<evidence type="ECO:0000313" key="3">
    <source>
        <dbReference type="Proteomes" id="UP000730618"/>
    </source>
</evidence>
<evidence type="ECO:0000259" key="1">
    <source>
        <dbReference type="Pfam" id="PF03372"/>
    </source>
</evidence>
<evidence type="ECO:0000313" key="2">
    <source>
        <dbReference type="EMBL" id="CAG7614646.1"/>
    </source>
</evidence>
<name>A0ABM8V9Y3_9BACL</name>
<dbReference type="PANTHER" id="PTHR12121:SF36">
    <property type="entry name" value="ENDONUCLEASE_EXONUCLEASE_PHOSPHATASE DOMAIN-CONTAINING PROTEIN"/>
    <property type="match status" value="1"/>
</dbReference>
<comment type="caution">
    <text evidence="2">The sequence shown here is derived from an EMBL/GenBank/DDBJ whole genome shotgun (WGS) entry which is preliminary data.</text>
</comment>
<organism evidence="2 3">
    <name type="scientific">Paenibacillus allorhizosphaerae</name>
    <dbReference type="NCBI Taxonomy" id="2849866"/>
    <lineage>
        <taxon>Bacteria</taxon>
        <taxon>Bacillati</taxon>
        <taxon>Bacillota</taxon>
        <taxon>Bacilli</taxon>
        <taxon>Bacillales</taxon>
        <taxon>Paenibacillaceae</taxon>
        <taxon>Paenibacillus</taxon>
    </lineage>
</organism>
<dbReference type="Proteomes" id="UP000730618">
    <property type="component" value="Unassembled WGS sequence"/>
</dbReference>
<proteinExistence type="predicted"/>
<dbReference type="EMBL" id="CAJVCE010000001">
    <property type="protein sequence ID" value="CAG7614646.1"/>
    <property type="molecule type" value="Genomic_DNA"/>
</dbReference>
<feature type="domain" description="Endonuclease/exonuclease/phosphatase" evidence="1">
    <location>
        <begin position="17"/>
        <end position="269"/>
    </location>
</feature>
<accession>A0ABM8V9Y3</accession>
<dbReference type="Pfam" id="PF03372">
    <property type="entry name" value="Exo_endo_phos"/>
    <property type="match status" value="1"/>
</dbReference>
<dbReference type="RefSeq" id="WP_218096493.1">
    <property type="nucleotide sequence ID" value="NZ_CAJVCE010000001.1"/>
</dbReference>
<keyword evidence="3" id="KW-1185">Reference proteome</keyword>
<dbReference type="InterPro" id="IPR050410">
    <property type="entry name" value="CCR4/nocturin_mRNA_transcr"/>
</dbReference>
<reference evidence="2 3" key="1">
    <citation type="submission" date="2021-06" db="EMBL/GenBank/DDBJ databases">
        <authorList>
            <person name="Criscuolo A."/>
        </authorList>
    </citation>
    <scope>NUCLEOTIDE SEQUENCE [LARGE SCALE GENOMIC DNA]</scope>
    <source>
        <strain evidence="3">CIP 111802</strain>
    </source>
</reference>
<dbReference type="PANTHER" id="PTHR12121">
    <property type="entry name" value="CARBON CATABOLITE REPRESSOR PROTEIN 4"/>
    <property type="match status" value="1"/>
</dbReference>
<protein>
    <recommendedName>
        <fullName evidence="1">Endonuclease/exonuclease/phosphatase domain-containing protein</fullName>
    </recommendedName>
</protein>
<sequence>MEAQLSGTGETAKFRIMTSNIWGNCGDMAIANRDDNLAVVFKQYMPDVLGLQEVSPKARREPVPLFELLGSYYAEVDVEISPLSNNYTPLLYAKQRLTVLDSGFHRFSGLNDSNSKSVTWAVFECKRSGRRFAVCNVHFYWKSDEAGEEARRSNSRELIGVAEALQQQWPVPVWCIGDFNCRSSSAPVQLLFDNGFADAQSTALVHASDSNAHHPYPEWDEALQVFVNGPAPTGVYAQAIDHIFYRGSEITVLVYETIVCQEALDASDHCPIYADVSFVIGDSRMIINLSK</sequence>
<dbReference type="InterPro" id="IPR005135">
    <property type="entry name" value="Endo/exonuclease/phosphatase"/>
</dbReference>